<keyword evidence="7 9" id="KW-0472">Membrane</keyword>
<reference evidence="12 13" key="1">
    <citation type="submission" date="2020-07" db="EMBL/GenBank/DDBJ databases">
        <title>Bradyrhizobium diversity isolated from nodules of indigenous legumes of Western Australia.</title>
        <authorList>
            <person name="Klepa M.S."/>
        </authorList>
    </citation>
    <scope>NUCLEOTIDE SEQUENCE [LARGE SCALE GENOMIC DNA]</scope>
    <source>
        <strain evidence="12 13">CNPSo 4019</strain>
    </source>
</reference>
<accession>A0ABS0P695</accession>
<dbReference type="GO" id="GO:0005524">
    <property type="term" value="F:ATP binding"/>
    <property type="evidence" value="ECO:0007669"/>
    <property type="project" value="UniProtKB-KW"/>
</dbReference>
<protein>
    <submittedName>
        <fullName evidence="12">ABC transporter ATP-binding protein/permease</fullName>
    </submittedName>
</protein>
<comment type="caution">
    <text evidence="12">The sequence shown here is derived from an EMBL/GenBank/DDBJ whole genome shotgun (WGS) entry which is preliminary data.</text>
</comment>
<dbReference type="Proteomes" id="UP001194539">
    <property type="component" value="Unassembled WGS sequence"/>
</dbReference>
<keyword evidence="4" id="KW-0547">Nucleotide-binding</keyword>
<feature type="transmembrane region" description="Helical" evidence="9">
    <location>
        <begin position="148"/>
        <end position="170"/>
    </location>
</feature>
<dbReference type="PROSITE" id="PS50929">
    <property type="entry name" value="ABC_TM1F"/>
    <property type="match status" value="1"/>
</dbReference>
<comment type="subcellular location">
    <subcellularLocation>
        <location evidence="1">Cell membrane</location>
        <topology evidence="1">Multi-pass membrane protein</topology>
    </subcellularLocation>
</comment>
<evidence type="ECO:0000256" key="3">
    <source>
        <dbReference type="ARBA" id="ARBA00022692"/>
    </source>
</evidence>
<dbReference type="PANTHER" id="PTHR11384:SF59">
    <property type="entry name" value="LYSOSOMAL COBALAMIN TRANSPORTER ABCD4"/>
    <property type="match status" value="1"/>
</dbReference>
<sequence length="563" mass="63343">MNRIASLRTSLREVGRIAGPYFRSEERWSAIGLFVAIIGGQLALVGAAVAENYWRNAFYQALQDKDWDGFLTQFGVFSIIGVVFVLGTVYQRYLTQWLTIRWRRWLTARYVDEWLDGPVHYRAAVGGNAIDNPDQRIADDVRQFIDGVLSLTVGLIGAVARIVSFVAVLWTLSNIVPLHFFGESYVIPGYLVWAALIYSVLGTVMTHLIGRRLIAIDFERERREANFRFALVRIRENGEAVAMMRGEASEREDLLGRFAEISRNWYWLMRREQFVSLFAESYKYYSRYFPYFALSPLFFGGTMQLGAFMQAGSAFNSVHQGFSYFIGSYVRVAELAATVQRLSQFERTMAEAASSHEAVHPATEGGLVIENLEVSDRAGQNIGSLNRLTLRPGEAALLVGRSGAGKTSLLRSIAGLWPHVKGRVARPVERIMALPQRPYIPLGSLRRAVSYPASFEQFGNERLREVLGAVGLSHLDGDLDVVDAWERRLSEGEKQRLSLARVLLAEPDLILLDEATSALEGPAAGILHRELRQRLPGSVIISAGHDREFSEFYDKFVELEKRT</sequence>
<dbReference type="Pfam" id="PF00005">
    <property type="entry name" value="ABC_tran"/>
    <property type="match status" value="1"/>
</dbReference>
<feature type="transmembrane region" description="Helical" evidence="9">
    <location>
        <begin position="70"/>
        <end position="94"/>
    </location>
</feature>
<feature type="transmembrane region" description="Helical" evidence="9">
    <location>
        <begin position="288"/>
        <end position="309"/>
    </location>
</feature>
<feature type="domain" description="ABC transporter" evidence="10">
    <location>
        <begin position="367"/>
        <end position="562"/>
    </location>
</feature>
<dbReference type="Gene3D" id="1.20.1560.10">
    <property type="entry name" value="ABC transporter type 1, transmembrane domain"/>
    <property type="match status" value="1"/>
</dbReference>
<dbReference type="PROSITE" id="PS50893">
    <property type="entry name" value="ABC_TRANSPORTER_2"/>
    <property type="match status" value="1"/>
</dbReference>
<evidence type="ECO:0000313" key="13">
    <source>
        <dbReference type="Proteomes" id="UP001194539"/>
    </source>
</evidence>
<evidence type="ECO:0000259" key="10">
    <source>
        <dbReference type="PROSITE" id="PS50893"/>
    </source>
</evidence>
<dbReference type="InterPro" id="IPR011527">
    <property type="entry name" value="ABC1_TM_dom"/>
</dbReference>
<keyword evidence="3 9" id="KW-0812">Transmembrane</keyword>
<dbReference type="Gene3D" id="3.40.50.300">
    <property type="entry name" value="P-loop containing nucleotide triphosphate hydrolases"/>
    <property type="match status" value="1"/>
</dbReference>
<dbReference type="InterPro" id="IPR050835">
    <property type="entry name" value="ABC_transporter_sub-D"/>
</dbReference>
<evidence type="ECO:0000256" key="8">
    <source>
        <dbReference type="ARBA" id="ARBA00024722"/>
    </source>
</evidence>
<evidence type="ECO:0000256" key="6">
    <source>
        <dbReference type="ARBA" id="ARBA00022989"/>
    </source>
</evidence>
<name>A0ABS0P695_9BRAD</name>
<dbReference type="SUPFAM" id="SSF90123">
    <property type="entry name" value="ABC transporter transmembrane region"/>
    <property type="match status" value="1"/>
</dbReference>
<evidence type="ECO:0000259" key="11">
    <source>
        <dbReference type="PROSITE" id="PS50929"/>
    </source>
</evidence>
<dbReference type="InterPro" id="IPR036640">
    <property type="entry name" value="ABC1_TM_sf"/>
</dbReference>
<keyword evidence="5 12" id="KW-0067">ATP-binding</keyword>
<dbReference type="SUPFAM" id="SSF52540">
    <property type="entry name" value="P-loop containing nucleoside triphosphate hydrolases"/>
    <property type="match status" value="1"/>
</dbReference>
<dbReference type="PANTHER" id="PTHR11384">
    <property type="entry name" value="ATP-BINDING CASSETTE, SUB-FAMILY D MEMBER"/>
    <property type="match status" value="1"/>
</dbReference>
<feature type="domain" description="ABC transmembrane type-1" evidence="11">
    <location>
        <begin position="61"/>
        <end position="334"/>
    </location>
</feature>
<organism evidence="12 13">
    <name type="scientific">Bradyrhizobium diversitatis</name>
    <dbReference type="NCBI Taxonomy" id="2755406"/>
    <lineage>
        <taxon>Bacteria</taxon>
        <taxon>Pseudomonadati</taxon>
        <taxon>Pseudomonadota</taxon>
        <taxon>Alphaproteobacteria</taxon>
        <taxon>Hyphomicrobiales</taxon>
        <taxon>Nitrobacteraceae</taxon>
        <taxon>Bradyrhizobium</taxon>
    </lineage>
</organism>
<evidence type="ECO:0000256" key="5">
    <source>
        <dbReference type="ARBA" id="ARBA00022840"/>
    </source>
</evidence>
<proteinExistence type="predicted"/>
<dbReference type="EMBL" id="JACEGD010000017">
    <property type="protein sequence ID" value="MBH5388590.1"/>
    <property type="molecule type" value="Genomic_DNA"/>
</dbReference>
<evidence type="ECO:0000256" key="9">
    <source>
        <dbReference type="SAM" id="Phobius"/>
    </source>
</evidence>
<evidence type="ECO:0000256" key="7">
    <source>
        <dbReference type="ARBA" id="ARBA00023136"/>
    </source>
</evidence>
<dbReference type="RefSeq" id="WP_197967270.1">
    <property type="nucleotide sequence ID" value="NZ_JACEGD010000017.1"/>
</dbReference>
<keyword evidence="2" id="KW-0813">Transport</keyword>
<evidence type="ECO:0000313" key="12">
    <source>
        <dbReference type="EMBL" id="MBH5388590.1"/>
    </source>
</evidence>
<dbReference type="Pfam" id="PF06472">
    <property type="entry name" value="ABC_membrane_2"/>
    <property type="match status" value="1"/>
</dbReference>
<feature type="transmembrane region" description="Helical" evidence="9">
    <location>
        <begin position="30"/>
        <end position="50"/>
    </location>
</feature>
<evidence type="ECO:0000256" key="2">
    <source>
        <dbReference type="ARBA" id="ARBA00022448"/>
    </source>
</evidence>
<feature type="transmembrane region" description="Helical" evidence="9">
    <location>
        <begin position="190"/>
        <end position="210"/>
    </location>
</feature>
<dbReference type="InterPro" id="IPR003593">
    <property type="entry name" value="AAA+_ATPase"/>
</dbReference>
<evidence type="ECO:0000256" key="1">
    <source>
        <dbReference type="ARBA" id="ARBA00004651"/>
    </source>
</evidence>
<evidence type="ECO:0000256" key="4">
    <source>
        <dbReference type="ARBA" id="ARBA00022741"/>
    </source>
</evidence>
<dbReference type="InterPro" id="IPR003439">
    <property type="entry name" value="ABC_transporter-like_ATP-bd"/>
</dbReference>
<dbReference type="InterPro" id="IPR027417">
    <property type="entry name" value="P-loop_NTPase"/>
</dbReference>
<keyword evidence="13" id="KW-1185">Reference proteome</keyword>
<gene>
    <name evidence="12" type="ORF">H1B27_20205</name>
</gene>
<dbReference type="SMART" id="SM00382">
    <property type="entry name" value="AAA"/>
    <property type="match status" value="1"/>
</dbReference>
<comment type="function">
    <text evidence="8">Involved in beta-(1--&gt;2)glucan export. Transmembrane domains (TMD) form a pore in the inner membrane and the ATP-binding domain (NBD) is responsible for energy generation.</text>
</comment>
<keyword evidence="6 9" id="KW-1133">Transmembrane helix</keyword>